<dbReference type="EMBL" id="BAABJQ010000044">
    <property type="protein sequence ID" value="GAA5200618.1"/>
    <property type="molecule type" value="Genomic_DNA"/>
</dbReference>
<gene>
    <name evidence="1" type="ORF">GCM10023322_78910</name>
</gene>
<evidence type="ECO:0000313" key="1">
    <source>
        <dbReference type="EMBL" id="GAA5200618.1"/>
    </source>
</evidence>
<name>A0ABP9SSS4_9ACTN</name>
<keyword evidence="2" id="KW-1185">Reference proteome</keyword>
<accession>A0ABP9SSS4</accession>
<dbReference type="Proteomes" id="UP001501570">
    <property type="component" value="Unassembled WGS sequence"/>
</dbReference>
<comment type="caution">
    <text evidence="1">The sequence shown here is derived from an EMBL/GenBank/DDBJ whole genome shotgun (WGS) entry which is preliminary data.</text>
</comment>
<sequence length="76" mass="7874">MGGPETAGCPGTAGATGAAGAGVWFIEVSFRVGPREPAALWTRQRPPRGAAVWMHDEGAAYVAGHQPFMRLITGIP</sequence>
<evidence type="ECO:0000313" key="2">
    <source>
        <dbReference type="Proteomes" id="UP001501570"/>
    </source>
</evidence>
<proteinExistence type="predicted"/>
<reference evidence="2" key="1">
    <citation type="journal article" date="2019" name="Int. J. Syst. Evol. Microbiol.">
        <title>The Global Catalogue of Microorganisms (GCM) 10K type strain sequencing project: providing services to taxonomists for standard genome sequencing and annotation.</title>
        <authorList>
            <consortium name="The Broad Institute Genomics Platform"/>
            <consortium name="The Broad Institute Genome Sequencing Center for Infectious Disease"/>
            <person name="Wu L."/>
            <person name="Ma J."/>
        </authorList>
    </citation>
    <scope>NUCLEOTIDE SEQUENCE [LARGE SCALE GENOMIC DNA]</scope>
    <source>
        <strain evidence="2">JCM 18304</strain>
    </source>
</reference>
<protein>
    <submittedName>
        <fullName evidence="1">Uncharacterized protein</fullName>
    </submittedName>
</protein>
<organism evidence="1 2">
    <name type="scientific">Rugosimonospora acidiphila</name>
    <dbReference type="NCBI Taxonomy" id="556531"/>
    <lineage>
        <taxon>Bacteria</taxon>
        <taxon>Bacillati</taxon>
        <taxon>Actinomycetota</taxon>
        <taxon>Actinomycetes</taxon>
        <taxon>Micromonosporales</taxon>
        <taxon>Micromonosporaceae</taxon>
        <taxon>Rugosimonospora</taxon>
    </lineage>
</organism>